<name>A0A284S411_ARMOS</name>
<sequence length="117" mass="13288">MITHFSHDPTTLYGFCYHSISHSEQTAELLTCSRRPTAYHYVILAHEDAFAICKILDCGVSSGNIFILYNEKTPKDKHDDEGPLMPAVQVKQFTSKPSVSELVELIIYDIWHSEMPS</sequence>
<accession>A0A284S411</accession>
<dbReference type="Proteomes" id="UP000219338">
    <property type="component" value="Unassembled WGS sequence"/>
</dbReference>
<keyword evidence="2" id="KW-1185">Reference proteome</keyword>
<reference evidence="2" key="1">
    <citation type="journal article" date="2017" name="Nat. Ecol. Evol.">
        <title>Genome expansion and lineage-specific genetic innovations in the forest pathogenic fungi Armillaria.</title>
        <authorList>
            <person name="Sipos G."/>
            <person name="Prasanna A.N."/>
            <person name="Walter M.C."/>
            <person name="O'Connor E."/>
            <person name="Balint B."/>
            <person name="Krizsan K."/>
            <person name="Kiss B."/>
            <person name="Hess J."/>
            <person name="Varga T."/>
            <person name="Slot J."/>
            <person name="Riley R."/>
            <person name="Boka B."/>
            <person name="Rigling D."/>
            <person name="Barry K."/>
            <person name="Lee J."/>
            <person name="Mihaltcheva S."/>
            <person name="LaButti K."/>
            <person name="Lipzen A."/>
            <person name="Waldron R."/>
            <person name="Moloney N.M."/>
            <person name="Sperisen C."/>
            <person name="Kredics L."/>
            <person name="Vagvoelgyi C."/>
            <person name="Patrignani A."/>
            <person name="Fitzpatrick D."/>
            <person name="Nagy I."/>
            <person name="Doyle S."/>
            <person name="Anderson J.B."/>
            <person name="Grigoriev I.V."/>
            <person name="Gueldener U."/>
            <person name="Muensterkoetter M."/>
            <person name="Nagy L.G."/>
        </authorList>
    </citation>
    <scope>NUCLEOTIDE SEQUENCE [LARGE SCALE GENOMIC DNA]</scope>
    <source>
        <strain evidence="2">C18/9</strain>
    </source>
</reference>
<evidence type="ECO:0000313" key="2">
    <source>
        <dbReference type="Proteomes" id="UP000219338"/>
    </source>
</evidence>
<protein>
    <submittedName>
        <fullName evidence="1">Uncharacterized protein</fullName>
    </submittedName>
</protein>
<proteinExistence type="predicted"/>
<gene>
    <name evidence="1" type="ORF">ARMOST_19257</name>
</gene>
<dbReference type="EMBL" id="FUEG01000030">
    <property type="protein sequence ID" value="SJL15752.1"/>
    <property type="molecule type" value="Genomic_DNA"/>
</dbReference>
<evidence type="ECO:0000313" key="1">
    <source>
        <dbReference type="EMBL" id="SJL15752.1"/>
    </source>
</evidence>
<organism evidence="1 2">
    <name type="scientific">Armillaria ostoyae</name>
    <name type="common">Armillaria root rot fungus</name>
    <dbReference type="NCBI Taxonomy" id="47428"/>
    <lineage>
        <taxon>Eukaryota</taxon>
        <taxon>Fungi</taxon>
        <taxon>Dikarya</taxon>
        <taxon>Basidiomycota</taxon>
        <taxon>Agaricomycotina</taxon>
        <taxon>Agaricomycetes</taxon>
        <taxon>Agaricomycetidae</taxon>
        <taxon>Agaricales</taxon>
        <taxon>Marasmiineae</taxon>
        <taxon>Physalacriaceae</taxon>
        <taxon>Armillaria</taxon>
    </lineage>
</organism>
<dbReference type="AlphaFoldDB" id="A0A284S411"/>